<feature type="compositionally biased region" description="Polar residues" evidence="1">
    <location>
        <begin position="33"/>
        <end position="44"/>
    </location>
</feature>
<reference evidence="2 3" key="1">
    <citation type="submission" date="2021-06" db="EMBL/GenBank/DDBJ databases">
        <title>Caerostris darwini draft genome.</title>
        <authorList>
            <person name="Kono N."/>
            <person name="Arakawa K."/>
        </authorList>
    </citation>
    <scope>NUCLEOTIDE SEQUENCE [LARGE SCALE GENOMIC DNA]</scope>
</reference>
<feature type="compositionally biased region" description="Acidic residues" evidence="1">
    <location>
        <begin position="1"/>
        <end position="10"/>
    </location>
</feature>
<accession>A0AAV4VT99</accession>
<evidence type="ECO:0000313" key="2">
    <source>
        <dbReference type="EMBL" id="GIY72844.1"/>
    </source>
</evidence>
<keyword evidence="3" id="KW-1185">Reference proteome</keyword>
<comment type="caution">
    <text evidence="2">The sequence shown here is derived from an EMBL/GenBank/DDBJ whole genome shotgun (WGS) entry which is preliminary data.</text>
</comment>
<evidence type="ECO:0000256" key="1">
    <source>
        <dbReference type="SAM" id="MobiDB-lite"/>
    </source>
</evidence>
<protein>
    <submittedName>
        <fullName evidence="2">Uncharacterized protein</fullName>
    </submittedName>
</protein>
<feature type="region of interest" description="Disordered" evidence="1">
    <location>
        <begin position="1"/>
        <end position="67"/>
    </location>
</feature>
<dbReference type="AlphaFoldDB" id="A0AAV4VT99"/>
<feature type="compositionally biased region" description="Basic and acidic residues" evidence="1">
    <location>
        <begin position="18"/>
        <end position="28"/>
    </location>
</feature>
<dbReference type="EMBL" id="BPLQ01013528">
    <property type="protein sequence ID" value="GIY72844.1"/>
    <property type="molecule type" value="Genomic_DNA"/>
</dbReference>
<dbReference type="Proteomes" id="UP001054837">
    <property type="component" value="Unassembled WGS sequence"/>
</dbReference>
<evidence type="ECO:0000313" key="3">
    <source>
        <dbReference type="Proteomes" id="UP001054837"/>
    </source>
</evidence>
<proteinExistence type="predicted"/>
<gene>
    <name evidence="2" type="ORF">CDAR_305731</name>
</gene>
<sequence>MKGSDSDQELSGDLKVIPSERRISENPEHYSQAVRSRSQNSLSQKKIKDSTQPVGFEPTRGDPNGFRVHRLNHSATTATCIALIRKLTRGELLVKICVCIAGE</sequence>
<organism evidence="2 3">
    <name type="scientific">Caerostris darwini</name>
    <dbReference type="NCBI Taxonomy" id="1538125"/>
    <lineage>
        <taxon>Eukaryota</taxon>
        <taxon>Metazoa</taxon>
        <taxon>Ecdysozoa</taxon>
        <taxon>Arthropoda</taxon>
        <taxon>Chelicerata</taxon>
        <taxon>Arachnida</taxon>
        <taxon>Araneae</taxon>
        <taxon>Araneomorphae</taxon>
        <taxon>Entelegynae</taxon>
        <taxon>Araneoidea</taxon>
        <taxon>Araneidae</taxon>
        <taxon>Caerostris</taxon>
    </lineage>
</organism>
<name>A0AAV4VT99_9ARAC</name>